<protein>
    <submittedName>
        <fullName evidence="7">ABC transporter permease</fullName>
    </submittedName>
</protein>
<dbReference type="EMBL" id="JAOQJX010000007">
    <property type="protein sequence ID" value="MCU6747238.1"/>
    <property type="molecule type" value="Genomic_DNA"/>
</dbReference>
<keyword evidence="2" id="KW-1003">Cell membrane</keyword>
<feature type="transmembrane region" description="Helical" evidence="6">
    <location>
        <begin position="220"/>
        <end position="238"/>
    </location>
</feature>
<dbReference type="Proteomes" id="UP001652394">
    <property type="component" value="Unassembled WGS sequence"/>
</dbReference>
<feature type="transmembrane region" description="Helical" evidence="6">
    <location>
        <begin position="71"/>
        <end position="91"/>
    </location>
</feature>
<evidence type="ECO:0000256" key="3">
    <source>
        <dbReference type="ARBA" id="ARBA00022692"/>
    </source>
</evidence>
<reference evidence="7 8" key="1">
    <citation type="journal article" date="2021" name="ISME Commun">
        <title>Automated analysis of genomic sequences facilitates high-throughput and comprehensive description of bacteria.</title>
        <authorList>
            <person name="Hitch T.C.A."/>
        </authorList>
    </citation>
    <scope>NUCLEOTIDE SEQUENCE [LARGE SCALE GENOMIC DNA]</scope>
    <source>
        <strain evidence="7 8">H2_18</strain>
    </source>
</reference>
<organism evidence="7 8">
    <name type="scientific">Faecalicatena acetigenes</name>
    <dbReference type="NCBI Taxonomy" id="2981790"/>
    <lineage>
        <taxon>Bacteria</taxon>
        <taxon>Bacillati</taxon>
        <taxon>Bacillota</taxon>
        <taxon>Clostridia</taxon>
        <taxon>Lachnospirales</taxon>
        <taxon>Lachnospiraceae</taxon>
        <taxon>Faecalicatena</taxon>
    </lineage>
</organism>
<evidence type="ECO:0000256" key="6">
    <source>
        <dbReference type="SAM" id="Phobius"/>
    </source>
</evidence>
<keyword evidence="3 6" id="KW-0812">Transmembrane</keyword>
<evidence type="ECO:0000256" key="4">
    <source>
        <dbReference type="ARBA" id="ARBA00022989"/>
    </source>
</evidence>
<evidence type="ECO:0000256" key="5">
    <source>
        <dbReference type="ARBA" id="ARBA00023136"/>
    </source>
</evidence>
<comment type="subcellular location">
    <subcellularLocation>
        <location evidence="1">Cell membrane</location>
        <topology evidence="1">Multi-pass membrane protein</topology>
    </subcellularLocation>
</comment>
<proteinExistence type="predicted"/>
<feature type="transmembrane region" description="Helical" evidence="6">
    <location>
        <begin position="44"/>
        <end position="64"/>
    </location>
</feature>
<gene>
    <name evidence="7" type="ORF">OCV51_06160</name>
</gene>
<evidence type="ECO:0000256" key="1">
    <source>
        <dbReference type="ARBA" id="ARBA00004651"/>
    </source>
</evidence>
<dbReference type="RefSeq" id="WP_059070148.1">
    <property type="nucleotide sequence ID" value="NZ_JAOQJX010000007.1"/>
</dbReference>
<name>A0ABT2TAD1_9FIRM</name>
<feature type="transmembrane region" description="Helical" evidence="6">
    <location>
        <begin position="130"/>
        <end position="148"/>
    </location>
</feature>
<feature type="transmembrane region" description="Helical" evidence="6">
    <location>
        <begin position="20"/>
        <end position="38"/>
    </location>
</feature>
<comment type="caution">
    <text evidence="7">The sequence shown here is derived from an EMBL/GenBank/DDBJ whole genome shotgun (WGS) entry which is preliminary data.</text>
</comment>
<sequence length="320" mass="33687">MNDKKMMVQSRNFIKNNTMLFFLIILFVISMIFVPRFATTGNILNVLIQISINALIACGMTFVILSDGIDLSVGSVAALAGVVGASVIKLLPDASIAVSLGLILLTSLVIGGLCGCMNGFCIAKLNVPPFIATLAMMNVARGLAYVATDAKPVFGLPESFGFVGLRKIGPIPVSIILMIIVLVIAYIILSKTAYGRHIYAVGSNQEVSKLTGINVMKIRFSVYIISGFLSALGGLVLASKLQNGQATAAQGYELNAIAAVAMGGTSMAGGRGGIIQTIFGLFVIGIINNTLSLLGVSSYWQTVAMGIIILIAVIIDQYRK</sequence>
<dbReference type="PANTHER" id="PTHR32196:SF72">
    <property type="entry name" value="RIBOSE IMPORT PERMEASE PROTEIN RBSC"/>
    <property type="match status" value="1"/>
</dbReference>
<keyword evidence="8" id="KW-1185">Reference proteome</keyword>
<dbReference type="InterPro" id="IPR001851">
    <property type="entry name" value="ABC_transp_permease"/>
</dbReference>
<keyword evidence="4 6" id="KW-1133">Transmembrane helix</keyword>
<evidence type="ECO:0000256" key="2">
    <source>
        <dbReference type="ARBA" id="ARBA00022475"/>
    </source>
</evidence>
<keyword evidence="5 6" id="KW-0472">Membrane</keyword>
<evidence type="ECO:0000313" key="8">
    <source>
        <dbReference type="Proteomes" id="UP001652394"/>
    </source>
</evidence>
<feature type="transmembrane region" description="Helical" evidence="6">
    <location>
        <begin position="168"/>
        <end position="189"/>
    </location>
</feature>
<feature type="transmembrane region" description="Helical" evidence="6">
    <location>
        <begin position="97"/>
        <end position="123"/>
    </location>
</feature>
<feature type="transmembrane region" description="Helical" evidence="6">
    <location>
        <begin position="298"/>
        <end position="315"/>
    </location>
</feature>
<dbReference type="Pfam" id="PF02653">
    <property type="entry name" value="BPD_transp_2"/>
    <property type="match status" value="1"/>
</dbReference>
<dbReference type="PANTHER" id="PTHR32196">
    <property type="entry name" value="ABC TRANSPORTER PERMEASE PROTEIN YPHD-RELATED-RELATED"/>
    <property type="match status" value="1"/>
</dbReference>
<dbReference type="CDD" id="cd06579">
    <property type="entry name" value="TM_PBP1_transp_AraH_like"/>
    <property type="match status" value="1"/>
</dbReference>
<accession>A0ABT2TAD1</accession>
<evidence type="ECO:0000313" key="7">
    <source>
        <dbReference type="EMBL" id="MCU6747238.1"/>
    </source>
</evidence>